<dbReference type="EnsemblPlants" id="PGSC0003DMT400003522">
    <property type="protein sequence ID" value="PGSC0003DMT400003522"/>
    <property type="gene ID" value="PGSC0003DMG400001390"/>
</dbReference>
<organism evidence="1 2">
    <name type="scientific">Solanum tuberosum</name>
    <name type="common">Potato</name>
    <dbReference type="NCBI Taxonomy" id="4113"/>
    <lineage>
        <taxon>Eukaryota</taxon>
        <taxon>Viridiplantae</taxon>
        <taxon>Streptophyta</taxon>
        <taxon>Embryophyta</taxon>
        <taxon>Tracheophyta</taxon>
        <taxon>Spermatophyta</taxon>
        <taxon>Magnoliopsida</taxon>
        <taxon>eudicotyledons</taxon>
        <taxon>Gunneridae</taxon>
        <taxon>Pentapetalae</taxon>
        <taxon>asterids</taxon>
        <taxon>lamiids</taxon>
        <taxon>Solanales</taxon>
        <taxon>Solanaceae</taxon>
        <taxon>Solanoideae</taxon>
        <taxon>Solaneae</taxon>
        <taxon>Solanum</taxon>
    </lineage>
</organism>
<keyword evidence="2" id="KW-1185">Reference proteome</keyword>
<sequence length="93" mass="11014">MDSIFTLSFIFESIFIKSLKGKQIFGLKPKSHNAKLQQPQRAGNADYKSQKPKKWVVYILYTAVYVRHTVNYSSKMRKYRDEIKYRCSKARNT</sequence>
<dbReference type="AlphaFoldDB" id="M0ZLU2"/>
<evidence type="ECO:0000313" key="2">
    <source>
        <dbReference type="Proteomes" id="UP000011115"/>
    </source>
</evidence>
<dbReference type="PaxDb" id="4113-PGSC0003DMT400003522"/>
<dbReference type="Proteomes" id="UP000011115">
    <property type="component" value="Unassembled WGS sequence"/>
</dbReference>
<accession>M0ZLU2</accession>
<reference evidence="2" key="1">
    <citation type="journal article" date="2011" name="Nature">
        <title>Genome sequence and analysis of the tuber crop potato.</title>
        <authorList>
            <consortium name="The Potato Genome Sequencing Consortium"/>
        </authorList>
    </citation>
    <scope>NUCLEOTIDE SEQUENCE [LARGE SCALE GENOMIC DNA]</scope>
    <source>
        <strain evidence="2">cv. DM1-3 516 R44</strain>
    </source>
</reference>
<protein>
    <submittedName>
        <fullName evidence="1">Uncharacterized protein</fullName>
    </submittedName>
</protein>
<dbReference type="EnsemblPlants" id="PGSC0003DMT400003521">
    <property type="protein sequence ID" value="PGSC0003DMT400003521"/>
    <property type="gene ID" value="PGSC0003DMG400001390"/>
</dbReference>
<dbReference type="Gramene" id="PGSC0003DMT400003522">
    <property type="protein sequence ID" value="PGSC0003DMT400003522"/>
    <property type="gene ID" value="PGSC0003DMG400001390"/>
</dbReference>
<proteinExistence type="predicted"/>
<dbReference type="HOGENOM" id="CLU_2403839_0_0_1"/>
<evidence type="ECO:0000313" key="1">
    <source>
        <dbReference type="EnsemblPlants" id="PGSC0003DMT400003521"/>
    </source>
</evidence>
<name>M0ZLU2_SOLTU</name>
<dbReference type="InParanoid" id="M0ZLU2"/>
<reference evidence="1" key="2">
    <citation type="submission" date="2015-06" db="UniProtKB">
        <authorList>
            <consortium name="EnsemblPlants"/>
        </authorList>
    </citation>
    <scope>IDENTIFICATION</scope>
    <source>
        <strain evidence="1">DM1-3 516 R44</strain>
    </source>
</reference>
<dbReference type="Gramene" id="PGSC0003DMT400003521">
    <property type="protein sequence ID" value="PGSC0003DMT400003521"/>
    <property type="gene ID" value="PGSC0003DMG400001390"/>
</dbReference>